<keyword evidence="3 11" id="KW-0597">Phosphoprotein</keyword>
<keyword evidence="5" id="KW-0547">Nucleotide-binding</keyword>
<dbReference type="SUPFAM" id="SSF55785">
    <property type="entry name" value="PYP-like sensor domain (PAS domain)"/>
    <property type="match status" value="4"/>
</dbReference>
<dbReference type="InterPro" id="IPR036097">
    <property type="entry name" value="HisK_dim/P_sf"/>
</dbReference>
<dbReference type="PROSITE" id="PS50110">
    <property type="entry name" value="RESPONSE_REGULATORY"/>
    <property type="match status" value="1"/>
</dbReference>
<dbReference type="Pfam" id="PF13426">
    <property type="entry name" value="PAS_9"/>
    <property type="match status" value="1"/>
</dbReference>
<dbReference type="PROSITE" id="PS50113">
    <property type="entry name" value="PAC"/>
    <property type="match status" value="1"/>
</dbReference>
<dbReference type="InterPro" id="IPR003661">
    <property type="entry name" value="HisK_dim/P_dom"/>
</dbReference>
<comment type="caution">
    <text evidence="16">The sequence shown here is derived from an EMBL/GenBank/DDBJ whole genome shotgun (WGS) entry which is preliminary data.</text>
</comment>
<dbReference type="FunFam" id="1.10.287.130:FF:000002">
    <property type="entry name" value="Two-component osmosensing histidine kinase"/>
    <property type="match status" value="1"/>
</dbReference>
<dbReference type="Gene3D" id="3.30.565.10">
    <property type="entry name" value="Histidine kinase-like ATPase, C-terminal domain"/>
    <property type="match status" value="1"/>
</dbReference>
<dbReference type="Pfam" id="PF02518">
    <property type="entry name" value="HATPase_c"/>
    <property type="match status" value="1"/>
</dbReference>
<keyword evidence="4" id="KW-0808">Transferase</keyword>
<evidence type="ECO:0000256" key="8">
    <source>
        <dbReference type="ARBA" id="ARBA00023012"/>
    </source>
</evidence>
<dbReference type="InterPro" id="IPR003594">
    <property type="entry name" value="HATPase_dom"/>
</dbReference>
<dbReference type="InterPro" id="IPR001789">
    <property type="entry name" value="Sig_transdc_resp-reg_receiver"/>
</dbReference>
<dbReference type="InterPro" id="IPR011006">
    <property type="entry name" value="CheY-like_superfamily"/>
</dbReference>
<feature type="modified residue" description="4-aspartylphosphate" evidence="11">
    <location>
        <position position="863"/>
    </location>
</feature>
<dbReference type="InterPro" id="IPR035965">
    <property type="entry name" value="PAS-like_dom_sf"/>
</dbReference>
<dbReference type="EMBL" id="VCEJ01000002">
    <property type="protein sequence ID" value="TLV02841.1"/>
    <property type="molecule type" value="Genomic_DNA"/>
</dbReference>
<evidence type="ECO:0000256" key="5">
    <source>
        <dbReference type="ARBA" id="ARBA00022741"/>
    </source>
</evidence>
<comment type="catalytic activity">
    <reaction evidence="1">
        <text>ATP + protein L-histidine = ADP + protein N-phospho-L-histidine.</text>
        <dbReference type="EC" id="2.7.13.3"/>
    </reaction>
</comment>
<dbReference type="FunFam" id="3.30.565.10:FF:000010">
    <property type="entry name" value="Sensor histidine kinase RcsC"/>
    <property type="match status" value="1"/>
</dbReference>
<feature type="domain" description="PAC" evidence="15">
    <location>
        <begin position="486"/>
        <end position="537"/>
    </location>
</feature>
<dbReference type="SUPFAM" id="SSF55874">
    <property type="entry name" value="ATPase domain of HSP90 chaperone/DNA topoisomerase II/histidine kinase"/>
    <property type="match status" value="1"/>
</dbReference>
<evidence type="ECO:0000256" key="6">
    <source>
        <dbReference type="ARBA" id="ARBA00022777"/>
    </source>
</evidence>
<dbReference type="Proteomes" id="UP000306402">
    <property type="component" value="Unassembled WGS sequence"/>
</dbReference>
<dbReference type="SMART" id="SM00086">
    <property type="entry name" value="PAC"/>
    <property type="match status" value="2"/>
</dbReference>
<dbReference type="SUPFAM" id="SSF52172">
    <property type="entry name" value="CheY-like"/>
    <property type="match status" value="1"/>
</dbReference>
<dbReference type="Gene3D" id="1.10.287.130">
    <property type="match status" value="1"/>
</dbReference>
<evidence type="ECO:0000256" key="1">
    <source>
        <dbReference type="ARBA" id="ARBA00000085"/>
    </source>
</evidence>
<evidence type="ECO:0000313" key="16">
    <source>
        <dbReference type="EMBL" id="TLV02841.1"/>
    </source>
</evidence>
<dbReference type="PROSITE" id="PS50112">
    <property type="entry name" value="PAS"/>
    <property type="match status" value="1"/>
</dbReference>
<dbReference type="CDD" id="cd00130">
    <property type="entry name" value="PAS"/>
    <property type="match status" value="1"/>
</dbReference>
<dbReference type="NCBIfam" id="TIGR00229">
    <property type="entry name" value="sensory_box"/>
    <property type="match status" value="1"/>
</dbReference>
<evidence type="ECO:0000256" key="3">
    <source>
        <dbReference type="ARBA" id="ARBA00022553"/>
    </source>
</evidence>
<dbReference type="Gene3D" id="3.30.450.20">
    <property type="entry name" value="PAS domain"/>
    <property type="match status" value="4"/>
</dbReference>
<evidence type="ECO:0000256" key="11">
    <source>
        <dbReference type="PROSITE-ProRule" id="PRU00169"/>
    </source>
</evidence>
<dbReference type="SUPFAM" id="SSF47384">
    <property type="entry name" value="Homodimeric domain of signal transducing histidine kinase"/>
    <property type="match status" value="1"/>
</dbReference>
<protein>
    <recommendedName>
        <fullName evidence="10">Sensory/regulatory protein RpfC</fullName>
        <ecNumber evidence="2">2.7.13.3</ecNumber>
    </recommendedName>
</protein>
<dbReference type="Gene3D" id="2.10.70.100">
    <property type="match status" value="1"/>
</dbReference>
<feature type="domain" description="Histidine kinase" evidence="12">
    <location>
        <begin position="555"/>
        <end position="776"/>
    </location>
</feature>
<reference evidence="16 17" key="1">
    <citation type="submission" date="2019-05" db="EMBL/GenBank/DDBJ databases">
        <authorList>
            <person name="Qu J.-H."/>
        </authorList>
    </citation>
    <scope>NUCLEOTIDE SEQUENCE [LARGE SCALE GENOMIC DNA]</scope>
    <source>
        <strain evidence="16 17">T17</strain>
    </source>
</reference>
<dbReference type="CDD" id="cd16922">
    <property type="entry name" value="HATPase_EvgS-ArcB-TorS-like"/>
    <property type="match status" value="1"/>
</dbReference>
<dbReference type="CDD" id="cd17546">
    <property type="entry name" value="REC_hyHK_CKI1_RcsC-like"/>
    <property type="match status" value="1"/>
</dbReference>
<dbReference type="AlphaFoldDB" id="A0A5R9L344"/>
<dbReference type="InterPro" id="IPR004358">
    <property type="entry name" value="Sig_transdc_His_kin-like_C"/>
</dbReference>
<evidence type="ECO:0000256" key="4">
    <source>
        <dbReference type="ARBA" id="ARBA00022679"/>
    </source>
</evidence>
<dbReference type="PROSITE" id="PS50109">
    <property type="entry name" value="HIS_KIN"/>
    <property type="match status" value="1"/>
</dbReference>
<dbReference type="InterPro" id="IPR036890">
    <property type="entry name" value="HATPase_C_sf"/>
</dbReference>
<accession>A0A5R9L344</accession>
<keyword evidence="8" id="KW-0902">Two-component regulatory system</keyword>
<evidence type="ECO:0000256" key="7">
    <source>
        <dbReference type="ARBA" id="ARBA00022840"/>
    </source>
</evidence>
<dbReference type="InterPro" id="IPR005467">
    <property type="entry name" value="His_kinase_dom"/>
</dbReference>
<dbReference type="SMART" id="SM00387">
    <property type="entry name" value="HATPase_c"/>
    <property type="match status" value="1"/>
</dbReference>
<organism evidence="16 17">
    <name type="scientific">Dyadobacter luticola</name>
    <dbReference type="NCBI Taxonomy" id="1979387"/>
    <lineage>
        <taxon>Bacteria</taxon>
        <taxon>Pseudomonadati</taxon>
        <taxon>Bacteroidota</taxon>
        <taxon>Cytophagia</taxon>
        <taxon>Cytophagales</taxon>
        <taxon>Spirosomataceae</taxon>
        <taxon>Dyadobacter</taxon>
    </lineage>
</organism>
<dbReference type="CDD" id="cd00082">
    <property type="entry name" value="HisKA"/>
    <property type="match status" value="1"/>
</dbReference>
<dbReference type="GO" id="GO:0000155">
    <property type="term" value="F:phosphorelay sensor kinase activity"/>
    <property type="evidence" value="ECO:0007669"/>
    <property type="project" value="InterPro"/>
</dbReference>
<dbReference type="Pfam" id="PF08447">
    <property type="entry name" value="PAS_3"/>
    <property type="match status" value="1"/>
</dbReference>
<evidence type="ECO:0000256" key="10">
    <source>
        <dbReference type="ARBA" id="ARBA00068150"/>
    </source>
</evidence>
<feature type="domain" description="PAS" evidence="14">
    <location>
        <begin position="192"/>
        <end position="219"/>
    </location>
</feature>
<feature type="domain" description="Response regulatory" evidence="13">
    <location>
        <begin position="812"/>
        <end position="931"/>
    </location>
</feature>
<dbReference type="InterPro" id="IPR013655">
    <property type="entry name" value="PAS_fold_3"/>
</dbReference>
<dbReference type="GO" id="GO:0005524">
    <property type="term" value="F:ATP binding"/>
    <property type="evidence" value="ECO:0007669"/>
    <property type="project" value="UniProtKB-KW"/>
</dbReference>
<dbReference type="Pfam" id="PF00512">
    <property type="entry name" value="HisKA"/>
    <property type="match status" value="1"/>
</dbReference>
<sequence length="938" mass="106103">MNVLFVFSNLQCSSAGRPGPVKHFNILNDRYIKMTANTRSEESRDSQAFLQCLQMADIWLWDLNLPDSQWADPSLWQALGFQTNEIAGVTSDWSKFIFEEDVATVQLALEVLDRDPKAGFDQLIRARNKKGETAWLKCKGKLLHVLIDGHKFLAVSFVDISEEKRNAFRLHQESIISKCIRDSKTHYVAKADLEGYFTYINKSYAESLNITEAELIGKSSNSFFIDKDIASRLNSFEHCTLNPERPHTVILYPKNNHESANVQEWTFCGLKDVHGVVNEILCLGRELSQGNRMADDKPVHSAGLMLWTISFDGNVKSVSPSWEYHLGHSFPQIAGDMLENFVHAGDIGRTIQAVGRAIKDHTSQVEHRLQHGNGSWIWCLTHIKKNELTSELHFNSYDITDKKLTQNQLVRTSQMLEQTSEIARVGGWEYDVLKKKLYWSKIAREIHEEEPDADISLDWAMQMYISKEDRDRLLDAGQLARTGIPWDIEGQIKTAKGNYRWVRNIGKPQIEHGICVRLYGTLQDVTDRKKIEQNIEKARILAESASKAKSGFMANMSHEIRTPLNGILGIVEMLEGTDLDKTQKEYCQMLSNSSQLLLDIVTDILDFSKLEAGKIQLAEQKTDLEEIAGQCIDVIRPLAQKKNIQLLLNLSAAAPDFVWVDKIRLKQILINLLSNAVKFTNTGKAELLIETISAGDDQATLQFAVVDTGIGVAYKNRKRIFDAFIQEDLSASKRYEGTGLGLAISNHLLGLMNSKLELKSRPGAGSTFSFIINLKAENGGKIKRNNLNDLHTLTKKQIPEPEPISLPKSLRSVMIVEDNPVNMIVTKRMISLLYPDLQIIEAKDGIDGFEKYRQHIPDMILMDIQMPEMNGYDCTRAIRNVEKAGRRVPIIAVTANATDGEAERCFQAGMDAFITKPIVKEHLKSELRKFDLQFARQE</sequence>
<gene>
    <name evidence="16" type="ORF">FEN17_04285</name>
</gene>
<proteinExistence type="predicted"/>
<dbReference type="InterPro" id="IPR001610">
    <property type="entry name" value="PAC"/>
</dbReference>
<dbReference type="EC" id="2.7.13.3" evidence="2"/>
<keyword evidence="7" id="KW-0067">ATP-binding</keyword>
<dbReference type="PANTHER" id="PTHR45339">
    <property type="entry name" value="HYBRID SIGNAL TRANSDUCTION HISTIDINE KINASE J"/>
    <property type="match status" value="1"/>
</dbReference>
<keyword evidence="6" id="KW-0418">Kinase</keyword>
<evidence type="ECO:0000259" key="14">
    <source>
        <dbReference type="PROSITE" id="PS50112"/>
    </source>
</evidence>
<dbReference type="SMART" id="SM00091">
    <property type="entry name" value="PAS"/>
    <property type="match status" value="2"/>
</dbReference>
<evidence type="ECO:0000259" key="13">
    <source>
        <dbReference type="PROSITE" id="PS50110"/>
    </source>
</evidence>
<dbReference type="PANTHER" id="PTHR45339:SF1">
    <property type="entry name" value="HYBRID SIGNAL TRANSDUCTION HISTIDINE KINASE J"/>
    <property type="match status" value="1"/>
</dbReference>
<evidence type="ECO:0000259" key="15">
    <source>
        <dbReference type="PROSITE" id="PS50113"/>
    </source>
</evidence>
<dbReference type="Gene3D" id="3.40.50.2300">
    <property type="match status" value="1"/>
</dbReference>
<name>A0A5R9L344_9BACT</name>
<dbReference type="PRINTS" id="PR00344">
    <property type="entry name" value="BCTRLSENSOR"/>
</dbReference>
<dbReference type="InterPro" id="IPR000014">
    <property type="entry name" value="PAS"/>
</dbReference>
<keyword evidence="17" id="KW-1185">Reference proteome</keyword>
<evidence type="ECO:0000256" key="9">
    <source>
        <dbReference type="ARBA" id="ARBA00064003"/>
    </source>
</evidence>
<dbReference type="OrthoDB" id="9811889at2"/>
<evidence type="ECO:0000259" key="12">
    <source>
        <dbReference type="PROSITE" id="PS50109"/>
    </source>
</evidence>
<evidence type="ECO:0000256" key="2">
    <source>
        <dbReference type="ARBA" id="ARBA00012438"/>
    </source>
</evidence>
<dbReference type="Pfam" id="PF00072">
    <property type="entry name" value="Response_reg"/>
    <property type="match status" value="1"/>
</dbReference>
<comment type="subunit">
    <text evidence="9">At low DSF concentrations, interacts with RpfF.</text>
</comment>
<dbReference type="InterPro" id="IPR000700">
    <property type="entry name" value="PAS-assoc_C"/>
</dbReference>
<dbReference type="SMART" id="SM00388">
    <property type="entry name" value="HisKA"/>
    <property type="match status" value="1"/>
</dbReference>
<dbReference type="SMART" id="SM00448">
    <property type="entry name" value="REC"/>
    <property type="match status" value="1"/>
</dbReference>
<evidence type="ECO:0000313" key="17">
    <source>
        <dbReference type="Proteomes" id="UP000306402"/>
    </source>
</evidence>